<evidence type="ECO:0000313" key="1">
    <source>
        <dbReference type="EMBL" id="KAJ8411022.1"/>
    </source>
</evidence>
<evidence type="ECO:0000313" key="2">
    <source>
        <dbReference type="Proteomes" id="UP001221898"/>
    </source>
</evidence>
<proteinExistence type="predicted"/>
<accession>A0AAD7SZJ8</accession>
<sequence length="107" mass="11708">MATNQASDPDVQSYRMATTSLQLADVSFDGTGTSLFCDISTRQPRPVFPRSWRQRVFRRHLQPLTPGQEALAAAGRGKVCVARAPERHPRLGQYVCGEPASKGPPPC</sequence>
<reference evidence="1" key="1">
    <citation type="journal article" date="2023" name="Science">
        <title>Genome structures resolve the early diversification of teleost fishes.</title>
        <authorList>
            <person name="Parey E."/>
            <person name="Louis A."/>
            <person name="Montfort J."/>
            <person name="Bouchez O."/>
            <person name="Roques C."/>
            <person name="Iampietro C."/>
            <person name="Lluch J."/>
            <person name="Castinel A."/>
            <person name="Donnadieu C."/>
            <person name="Desvignes T."/>
            <person name="Floi Bucao C."/>
            <person name="Jouanno E."/>
            <person name="Wen M."/>
            <person name="Mejri S."/>
            <person name="Dirks R."/>
            <person name="Jansen H."/>
            <person name="Henkel C."/>
            <person name="Chen W.J."/>
            <person name="Zahm M."/>
            <person name="Cabau C."/>
            <person name="Klopp C."/>
            <person name="Thompson A.W."/>
            <person name="Robinson-Rechavi M."/>
            <person name="Braasch I."/>
            <person name="Lecointre G."/>
            <person name="Bobe J."/>
            <person name="Postlethwait J.H."/>
            <person name="Berthelot C."/>
            <person name="Roest Crollius H."/>
            <person name="Guiguen Y."/>
        </authorList>
    </citation>
    <scope>NUCLEOTIDE SEQUENCE</scope>
    <source>
        <strain evidence="1">NC1722</strain>
    </source>
</reference>
<dbReference type="Proteomes" id="UP001221898">
    <property type="component" value="Unassembled WGS sequence"/>
</dbReference>
<protein>
    <submittedName>
        <fullName evidence="1">Uncharacterized protein</fullName>
    </submittedName>
</protein>
<dbReference type="EMBL" id="JAINUG010000024">
    <property type="protein sequence ID" value="KAJ8411022.1"/>
    <property type="molecule type" value="Genomic_DNA"/>
</dbReference>
<name>A0AAD7SZJ8_9TELE</name>
<gene>
    <name evidence="1" type="ORF">AAFF_G00180570</name>
</gene>
<organism evidence="1 2">
    <name type="scientific">Aldrovandia affinis</name>
    <dbReference type="NCBI Taxonomy" id="143900"/>
    <lineage>
        <taxon>Eukaryota</taxon>
        <taxon>Metazoa</taxon>
        <taxon>Chordata</taxon>
        <taxon>Craniata</taxon>
        <taxon>Vertebrata</taxon>
        <taxon>Euteleostomi</taxon>
        <taxon>Actinopterygii</taxon>
        <taxon>Neopterygii</taxon>
        <taxon>Teleostei</taxon>
        <taxon>Notacanthiformes</taxon>
        <taxon>Halosauridae</taxon>
        <taxon>Aldrovandia</taxon>
    </lineage>
</organism>
<comment type="caution">
    <text evidence="1">The sequence shown here is derived from an EMBL/GenBank/DDBJ whole genome shotgun (WGS) entry which is preliminary data.</text>
</comment>
<dbReference type="AlphaFoldDB" id="A0AAD7SZJ8"/>
<keyword evidence="2" id="KW-1185">Reference proteome</keyword>